<dbReference type="GO" id="GO:0016162">
    <property type="term" value="F:cellulose 1,4-beta-cellobiosidase activity"/>
    <property type="evidence" value="ECO:0007669"/>
    <property type="project" value="UniProtKB-EC"/>
</dbReference>
<evidence type="ECO:0000256" key="11">
    <source>
        <dbReference type="RuleBase" id="RU361164"/>
    </source>
</evidence>
<evidence type="ECO:0000256" key="7">
    <source>
        <dbReference type="ARBA" id="ARBA00023180"/>
    </source>
</evidence>
<dbReference type="EMBL" id="JPOX01000016">
    <property type="protein sequence ID" value="KFX46956.1"/>
    <property type="molecule type" value="Genomic_DNA"/>
</dbReference>
<keyword evidence="3 13" id="KW-0732">Signal</keyword>
<keyword evidence="9 11" id="KW-0326">Glycosidase</keyword>
<evidence type="ECO:0000259" key="14">
    <source>
        <dbReference type="PROSITE" id="PS51164"/>
    </source>
</evidence>
<dbReference type="Pfam" id="PF00840">
    <property type="entry name" value="Glyco_hydro_7"/>
    <property type="match status" value="1"/>
</dbReference>
<feature type="region of interest" description="Disordered" evidence="12">
    <location>
        <begin position="460"/>
        <end position="497"/>
    </location>
</feature>
<dbReference type="Gene3D" id="2.70.100.10">
    <property type="entry name" value="Glycoside hydrolase, family 7, domain"/>
    <property type="match status" value="1"/>
</dbReference>
<dbReference type="InterPro" id="IPR001722">
    <property type="entry name" value="Glyco_hydro_7"/>
</dbReference>
<evidence type="ECO:0000256" key="2">
    <source>
        <dbReference type="ARBA" id="ARBA00006044"/>
    </source>
</evidence>
<feature type="signal peptide" evidence="13">
    <location>
        <begin position="1"/>
        <end position="25"/>
    </location>
</feature>
<dbReference type="GO" id="GO:0005576">
    <property type="term" value="C:extracellular region"/>
    <property type="evidence" value="ECO:0007669"/>
    <property type="project" value="InterPro"/>
</dbReference>
<keyword evidence="6" id="KW-1015">Disulfide bond</keyword>
<dbReference type="PROSITE" id="PS51164">
    <property type="entry name" value="CBM1_2"/>
    <property type="match status" value="1"/>
</dbReference>
<comment type="catalytic activity">
    <reaction evidence="1">
        <text>Hydrolysis of (1-&gt;4)-beta-D-glucosidic linkages in cellulose and cellotetraose, releasing cellobiose from the non-reducing ends of the chains.</text>
        <dbReference type="EC" id="3.2.1.91"/>
    </reaction>
</comment>
<feature type="compositionally biased region" description="Polar residues" evidence="12">
    <location>
        <begin position="425"/>
        <end position="438"/>
    </location>
</feature>
<evidence type="ECO:0000256" key="13">
    <source>
        <dbReference type="SAM" id="SignalP"/>
    </source>
</evidence>
<dbReference type="FunFam" id="2.70.100.10:FF:000001">
    <property type="entry name" value="Glucanase"/>
    <property type="match status" value="1"/>
</dbReference>
<comment type="caution">
    <text evidence="15">The sequence shown here is derived from an EMBL/GenBank/DDBJ whole genome shotgun (WGS) entry which is preliminary data.</text>
</comment>
<evidence type="ECO:0000256" key="12">
    <source>
        <dbReference type="SAM" id="MobiDB-lite"/>
    </source>
</evidence>
<evidence type="ECO:0000256" key="8">
    <source>
        <dbReference type="ARBA" id="ARBA00023277"/>
    </source>
</evidence>
<keyword evidence="10 11" id="KW-0624">Polysaccharide degradation</keyword>
<organism evidence="15">
    <name type="scientific">Talaromyces marneffei PM1</name>
    <dbReference type="NCBI Taxonomy" id="1077442"/>
    <lineage>
        <taxon>Eukaryota</taxon>
        <taxon>Fungi</taxon>
        <taxon>Dikarya</taxon>
        <taxon>Ascomycota</taxon>
        <taxon>Pezizomycotina</taxon>
        <taxon>Eurotiomycetes</taxon>
        <taxon>Eurotiomycetidae</taxon>
        <taxon>Eurotiales</taxon>
        <taxon>Trichocomaceae</taxon>
        <taxon>Talaromyces</taxon>
        <taxon>Talaromyces sect. Talaromyces</taxon>
    </lineage>
</organism>
<evidence type="ECO:0000256" key="6">
    <source>
        <dbReference type="ARBA" id="ARBA00023157"/>
    </source>
</evidence>
<protein>
    <recommendedName>
        <fullName evidence="11">Glucanase</fullName>
        <ecNumber evidence="11">3.2.1.-</ecNumber>
    </recommendedName>
</protein>
<feature type="region of interest" description="Disordered" evidence="12">
    <location>
        <begin position="416"/>
        <end position="438"/>
    </location>
</feature>
<keyword evidence="8" id="KW-0119">Carbohydrate metabolism</keyword>
<accession>A0A093VJX3</accession>
<dbReference type="InterPro" id="IPR000254">
    <property type="entry name" value="CBD"/>
</dbReference>
<comment type="similarity">
    <text evidence="2 11">Belongs to the glycosyl hydrolase 7 (cellulase C) family.</text>
</comment>
<dbReference type="CDD" id="cd07999">
    <property type="entry name" value="GH7_CBH_EG"/>
    <property type="match status" value="1"/>
</dbReference>
<dbReference type="PROSITE" id="PS00562">
    <property type="entry name" value="CBM1_1"/>
    <property type="match status" value="1"/>
</dbReference>
<keyword evidence="7" id="KW-0325">Glycoprotein</keyword>
<dbReference type="InterPro" id="IPR035971">
    <property type="entry name" value="CBD_sf"/>
</dbReference>
<evidence type="ECO:0000256" key="5">
    <source>
        <dbReference type="ARBA" id="ARBA00023001"/>
    </source>
</evidence>
<keyword evidence="4 11" id="KW-0378">Hydrolase</keyword>
<dbReference type="InterPro" id="IPR037019">
    <property type="entry name" value="Glyco_hydro_7_sf"/>
</dbReference>
<sequence length="536" mass="56142">MSALNSFTMYKSAIILGSLLATAGAQQIGTLTTETHPPLTWSTCKSGGSCTSNSGSIVLDANWRWVHSVNSSTNCYTGNTWNTNICDTDASCAQDCALDGADYSGTYGITTSGNSLRLNFVTSSNVGSRTYLMADNTHYQMFDLLNQEFTFTVDVSNLPCGLNGALYFVTMDADGGISKYPNNKAGAQYGVGYCDSQCPRDLKFIAGQANIEGWAPSSKNNNTGIGNHGSCCSELDIWEANSFSEALTPHPCDTPGLTVCTGDNCGGTYSNNRYAGTCDPDGCDFNPYRLGVTDFYGSGKTIDTTKPFTVVTQFVTNDGTSTGTLSEIRRYYVQNGVVHPQPSSKISGVSGNVINSDFCAAEISTFGETASFTNHGGLPKMSAGISAGMVLVMSLWDDYDVNMLWLDSTYPTNATGTPGAARGSCATTSGDPKTLESQSGSSYVIYSDIKVGPFNSTFSGTGSTTGSTTTTTTKPSTSMSSTSTTTKTSTSTASTSTGTGVAAHWGQCGGQGWTGPTACASGFTCTVVNPYYSQCL</sequence>
<dbReference type="AlphaFoldDB" id="A0A093VJX3"/>
<dbReference type="SUPFAM" id="SSF57180">
    <property type="entry name" value="Cellulose-binding domain"/>
    <property type="match status" value="1"/>
</dbReference>
<feature type="chain" id="PRO_5001892608" description="Glucanase" evidence="13">
    <location>
        <begin position="26"/>
        <end position="536"/>
    </location>
</feature>
<feature type="domain" description="CBM1" evidence="14">
    <location>
        <begin position="500"/>
        <end position="536"/>
    </location>
</feature>
<dbReference type="InterPro" id="IPR013320">
    <property type="entry name" value="ConA-like_dom_sf"/>
</dbReference>
<dbReference type="GO" id="GO:0030245">
    <property type="term" value="P:cellulose catabolic process"/>
    <property type="evidence" value="ECO:0007669"/>
    <property type="project" value="UniProtKB-KW"/>
</dbReference>
<name>A0A093VJX3_TALMA</name>
<dbReference type="PANTHER" id="PTHR33753">
    <property type="entry name" value="1,4-BETA-D-GLUCAN CELLOBIOHYDROLASE B"/>
    <property type="match status" value="1"/>
</dbReference>
<evidence type="ECO:0000256" key="1">
    <source>
        <dbReference type="ARBA" id="ARBA00001641"/>
    </source>
</evidence>
<proteinExistence type="inferred from homology"/>
<evidence type="ECO:0000256" key="10">
    <source>
        <dbReference type="ARBA" id="ARBA00023326"/>
    </source>
</evidence>
<dbReference type="Pfam" id="PF00734">
    <property type="entry name" value="CBM_1"/>
    <property type="match status" value="1"/>
</dbReference>
<evidence type="ECO:0000256" key="4">
    <source>
        <dbReference type="ARBA" id="ARBA00022801"/>
    </source>
</evidence>
<gene>
    <name evidence="15" type="ORF">GQ26_0160170</name>
</gene>
<dbReference type="eggNOG" id="ENOG502QPHV">
    <property type="taxonomic scope" value="Eukaryota"/>
</dbReference>
<dbReference type="EC" id="3.2.1.-" evidence="11"/>
<dbReference type="GO" id="GO:0030248">
    <property type="term" value="F:cellulose binding"/>
    <property type="evidence" value="ECO:0007669"/>
    <property type="project" value="InterPro"/>
</dbReference>
<dbReference type="HOGENOM" id="CLU_020817_3_2_1"/>
<evidence type="ECO:0000256" key="9">
    <source>
        <dbReference type="ARBA" id="ARBA00023295"/>
    </source>
</evidence>
<keyword evidence="5 11" id="KW-0136">Cellulose degradation</keyword>
<dbReference type="SUPFAM" id="SSF49899">
    <property type="entry name" value="Concanavalin A-like lectins/glucanases"/>
    <property type="match status" value="1"/>
</dbReference>
<dbReference type="PANTHER" id="PTHR33753:SF2">
    <property type="entry name" value="GLYCOSIDE HYDROLASE FAMILY 7 PROTEIN"/>
    <property type="match status" value="1"/>
</dbReference>
<evidence type="ECO:0000256" key="3">
    <source>
        <dbReference type="ARBA" id="ARBA00022729"/>
    </source>
</evidence>
<dbReference type="PRINTS" id="PR00734">
    <property type="entry name" value="GLHYDRLASE7"/>
</dbReference>
<dbReference type="SMART" id="SM00236">
    <property type="entry name" value="fCBD"/>
    <property type="match status" value="1"/>
</dbReference>
<reference evidence="15" key="1">
    <citation type="journal article" date="2014" name="PLoS Genet.">
        <title>Signature Gene Expression Reveals Novel Clues to the Molecular Mechanisms of Dimorphic Transition in Penicillium marneffei.</title>
        <authorList>
            <person name="Yang E."/>
            <person name="Wang G."/>
            <person name="Cai J."/>
            <person name="Woo P.C."/>
            <person name="Lau S.K."/>
            <person name="Yuen K.-Y."/>
            <person name="Chow W.-N."/>
            <person name="Lin X."/>
        </authorList>
    </citation>
    <scope>NUCLEOTIDE SEQUENCE [LARGE SCALE GENOMIC DNA]</scope>
    <source>
        <strain evidence="15">PM1</strain>
    </source>
</reference>
<evidence type="ECO:0000313" key="15">
    <source>
        <dbReference type="EMBL" id="KFX46956.1"/>
    </source>
</evidence>